<dbReference type="InterPro" id="IPR018490">
    <property type="entry name" value="cNMP-bd_dom_sf"/>
</dbReference>
<feature type="compositionally biased region" description="Basic and acidic residues" evidence="1">
    <location>
        <begin position="535"/>
        <end position="550"/>
    </location>
</feature>
<keyword evidence="4" id="KW-1185">Reference proteome</keyword>
<dbReference type="Gene3D" id="2.60.120.10">
    <property type="entry name" value="Jelly Rolls"/>
    <property type="match status" value="2"/>
</dbReference>
<feature type="region of interest" description="Disordered" evidence="1">
    <location>
        <begin position="427"/>
        <end position="611"/>
    </location>
</feature>
<reference evidence="4" key="1">
    <citation type="journal article" date="2023" name="Commun. Biol.">
        <title>Genome analysis of Parmales, the sister group of diatoms, reveals the evolutionary specialization of diatoms from phago-mixotrophs to photoautotrophs.</title>
        <authorList>
            <person name="Ban H."/>
            <person name="Sato S."/>
            <person name="Yoshikawa S."/>
            <person name="Yamada K."/>
            <person name="Nakamura Y."/>
            <person name="Ichinomiya M."/>
            <person name="Sato N."/>
            <person name="Blanc-Mathieu R."/>
            <person name="Endo H."/>
            <person name="Kuwata A."/>
            <person name="Ogata H."/>
        </authorList>
    </citation>
    <scope>NUCLEOTIDE SEQUENCE [LARGE SCALE GENOMIC DNA]</scope>
    <source>
        <strain evidence="4">NIES 3700</strain>
    </source>
</reference>
<evidence type="ECO:0000256" key="1">
    <source>
        <dbReference type="SAM" id="MobiDB-lite"/>
    </source>
</evidence>
<dbReference type="CDD" id="cd00038">
    <property type="entry name" value="CAP_ED"/>
    <property type="match status" value="1"/>
</dbReference>
<dbReference type="OrthoDB" id="2021138at2759"/>
<proteinExistence type="predicted"/>
<feature type="compositionally biased region" description="Gly residues" evidence="1">
    <location>
        <begin position="480"/>
        <end position="493"/>
    </location>
</feature>
<dbReference type="Proteomes" id="UP001165122">
    <property type="component" value="Unassembled WGS sequence"/>
</dbReference>
<dbReference type="SMART" id="SM00100">
    <property type="entry name" value="cNMP"/>
    <property type="match status" value="2"/>
</dbReference>
<feature type="compositionally biased region" description="Polar residues" evidence="1">
    <location>
        <begin position="525"/>
        <end position="534"/>
    </location>
</feature>
<evidence type="ECO:0000313" key="3">
    <source>
        <dbReference type="EMBL" id="GMI12988.1"/>
    </source>
</evidence>
<dbReference type="AlphaFoldDB" id="A0A9W7FIU8"/>
<protein>
    <recommendedName>
        <fullName evidence="2">Cyclic nucleotide-binding domain-containing protein</fullName>
    </recommendedName>
</protein>
<evidence type="ECO:0000259" key="2">
    <source>
        <dbReference type="PROSITE" id="PS50042"/>
    </source>
</evidence>
<gene>
    <name evidence="3" type="ORF">TrLO_g11078</name>
</gene>
<dbReference type="SUPFAM" id="SSF51206">
    <property type="entry name" value="cAMP-binding domain-like"/>
    <property type="match status" value="2"/>
</dbReference>
<comment type="caution">
    <text evidence="3">The sequence shown here is derived from an EMBL/GenBank/DDBJ whole genome shotgun (WGS) entry which is preliminary data.</text>
</comment>
<feature type="compositionally biased region" description="Basic and acidic residues" evidence="1">
    <location>
        <begin position="427"/>
        <end position="445"/>
    </location>
</feature>
<feature type="domain" description="Cyclic nucleotide-binding" evidence="2">
    <location>
        <begin position="125"/>
        <end position="249"/>
    </location>
</feature>
<dbReference type="GO" id="GO:0005952">
    <property type="term" value="C:cAMP-dependent protein kinase complex"/>
    <property type="evidence" value="ECO:0007669"/>
    <property type="project" value="InterPro"/>
</dbReference>
<dbReference type="PROSITE" id="PS50042">
    <property type="entry name" value="CNMP_BINDING_3"/>
    <property type="match status" value="2"/>
</dbReference>
<dbReference type="InterPro" id="IPR014710">
    <property type="entry name" value="RmlC-like_jellyroll"/>
</dbReference>
<feature type="domain" description="Cyclic nucleotide-binding" evidence="2">
    <location>
        <begin position="274"/>
        <end position="390"/>
    </location>
</feature>
<feature type="compositionally biased region" description="Polar residues" evidence="1">
    <location>
        <begin position="551"/>
        <end position="562"/>
    </location>
</feature>
<organism evidence="3 4">
    <name type="scientific">Triparma laevis f. longispina</name>
    <dbReference type="NCBI Taxonomy" id="1714387"/>
    <lineage>
        <taxon>Eukaryota</taxon>
        <taxon>Sar</taxon>
        <taxon>Stramenopiles</taxon>
        <taxon>Ochrophyta</taxon>
        <taxon>Bolidophyceae</taxon>
        <taxon>Parmales</taxon>
        <taxon>Triparmaceae</taxon>
        <taxon>Triparma</taxon>
    </lineage>
</organism>
<evidence type="ECO:0000313" key="4">
    <source>
        <dbReference type="Proteomes" id="UP001165122"/>
    </source>
</evidence>
<dbReference type="InterPro" id="IPR000595">
    <property type="entry name" value="cNMP-bd_dom"/>
</dbReference>
<dbReference type="GO" id="GO:0005829">
    <property type="term" value="C:cytosol"/>
    <property type="evidence" value="ECO:0007669"/>
    <property type="project" value="TreeGrafter"/>
</dbReference>
<dbReference type="PANTHER" id="PTHR11635:SF152">
    <property type="entry name" value="CAMP-DEPENDENT PROTEIN KINASE TYPE I REGULATORY SUBUNIT-RELATED"/>
    <property type="match status" value="1"/>
</dbReference>
<name>A0A9W7FIU8_9STRA</name>
<accession>A0A9W7FIU8</accession>
<dbReference type="EMBL" id="BRXW01000184">
    <property type="protein sequence ID" value="GMI12988.1"/>
    <property type="molecule type" value="Genomic_DNA"/>
</dbReference>
<dbReference type="GO" id="GO:0034236">
    <property type="term" value="F:protein kinase A catalytic subunit binding"/>
    <property type="evidence" value="ECO:0007669"/>
    <property type="project" value="TreeGrafter"/>
</dbReference>
<dbReference type="GO" id="GO:0030552">
    <property type="term" value="F:cAMP binding"/>
    <property type="evidence" value="ECO:0007669"/>
    <property type="project" value="TreeGrafter"/>
</dbReference>
<dbReference type="GO" id="GO:0004862">
    <property type="term" value="F:cAMP-dependent protein kinase inhibitor activity"/>
    <property type="evidence" value="ECO:0007669"/>
    <property type="project" value="TreeGrafter"/>
</dbReference>
<dbReference type="InterPro" id="IPR050503">
    <property type="entry name" value="cAMP-dep_PK_reg_su-like"/>
</dbReference>
<feature type="region of interest" description="Disordered" evidence="1">
    <location>
        <begin position="630"/>
        <end position="658"/>
    </location>
</feature>
<sequence>MNVAMFDGESEWEKTLGAKYDLNVTEEDLMRFDHYTGNDKQFLVSFIMRWRNKALDKTRASLQNAFQAIVAKVKEVKYEEARMEKEEYQRKSLEVLVNVKSGERSKEDVEHVGLWLSKMKLGGDKLSHLEPEQIKNMSAMMDVRILPANSLVFLQGDQGEYYYWVIDGSVELYTAFTAAKELALREQHKDRPGGEYLSVDVSELGNHIASMEREAGFGELSIISDAARSLSAATSCETILGRFSTKTYNASIRSMHSEKMDTVRKIGIMKSFKLFSSWPTSALSHLSYKMEIKEYAYNDKMAVVGEAIRDIYLLAEGEISLTSRIKVEGTNVLDTVTYKEVQLATINTGSILGDIETTVDLVKSWKVAATVKSSTARVLVMTKEDFVHLVLNSPGDVGEKIRSGAEAVFRFRRERLLEAQRLKLKEKKVQVDKKNSESKTVEKLRQRVQRASFDVDKGTRGGGGGRSSRQGRRPSFGEYTIGGGGGRDGGGGGEKNEQGPAVSPLPNILSEDNVGGGGQMRESFSRQMRGSFSRQGDRKSRGSLDRRLQVQEKTTAEPSINPFNLPGLRDNSKPTSPRTLRKLQSRSMGQMPRHFGEGGRPTPTLDPKEGFAHYSGALQSSFGAVQYGGKGAGAGAGADANTKTRKSFKASSGVLGGK</sequence>
<dbReference type="PANTHER" id="PTHR11635">
    <property type="entry name" value="CAMP-DEPENDENT PROTEIN KINASE REGULATORY CHAIN"/>
    <property type="match status" value="1"/>
</dbReference>